<sequence length="947" mass="107658">MHRRALPRLSSVSTAIRPAPRRYKSSNARPLATKSKGIGENAISETLRAVLSPEACELLRGGKKKKDKKLTIEPHIARTEAVESLEKRKFDALEDTSQEPIFLFDDTDGNIAPVRDRRFEAGTLVEIRRNGTRFMAVVLYTLLIDGTWLVHSLASEGVVWMHREQDVQFQLPEFVSKKLAEQCGIAEHTESEQELDARVQICRRLRSFEKRFEYDVNKVFEKARVIDFYDQVCLPDAWVDITVDEAAKKLLEGRPHITPTEKLAVQTYLLDCGPEFVVSNRRFLETQKIHVRPRCDIENIQAIRHMCITHHPVIDAFAEKARALILEYRRREVESWQETPSRHPLEGVEFTEVEKSILRFLVSSIPVTRAIQADFHLTPVAHILKKVGMYTADNYDDFMLRKLLVEMGVLAPWEEAITRDPTRLKRVEQDPLLVGPRAPTPLVPQVLGPDDLYPQDIVESLRHDFGNTPVYVVDDWNAEELDDGVSVERDALNPDYTWLHVHIADPTTLLPPTHRIAQKAFHMAETRYLIDRTEPMLPRDLFHQFSLGNTPGEPDRVLTFSAKVSPNGEIVDYKVRPAIVRNVRKVRYEEGDALLGTESPRAHYPFGQVPPPIPKPRDPSAFEPSVKEDFNLLHETSVRLRQARLLKGAVGIVSPTVEMTLSPRPFPEDLLGRSDYQPSVFRGFPDFVYGVNRFREVGARFIVAESMKLAGRVASCFLRDRNIPALRRSVGPLQSEFVGGVEEMLTERDEEGIVDYTRSLAFRVSAPSARYVTTPGMHSLLGISEGEGYVKVTSPLRRFGDTFAHWQIKHALLAEAGEKASPVLFPKTWVEELGIELELREADNKLVEKVQNQYWALLFLDRWMRDPAAAQRTHDPLQELSGWMAAQPSLNARTKEARSKVRVNQLGLMATLDELSDSDYLEVGTPLKLKVRQVKLGVRPELVMVPA</sequence>
<organism evidence="3 4">
    <name type="scientific">Trametes coccinea (strain BRFM310)</name>
    <name type="common">Pycnoporus coccineus</name>
    <dbReference type="NCBI Taxonomy" id="1353009"/>
    <lineage>
        <taxon>Eukaryota</taxon>
        <taxon>Fungi</taxon>
        <taxon>Dikarya</taxon>
        <taxon>Basidiomycota</taxon>
        <taxon>Agaricomycotina</taxon>
        <taxon>Agaricomycetes</taxon>
        <taxon>Polyporales</taxon>
        <taxon>Polyporaceae</taxon>
        <taxon>Trametes</taxon>
    </lineage>
</organism>
<gene>
    <name evidence="3" type="ORF">PYCCODRAFT_1383443</name>
</gene>
<dbReference type="InterPro" id="IPR012340">
    <property type="entry name" value="NA-bd_OB-fold"/>
</dbReference>
<keyword evidence="4" id="KW-1185">Reference proteome</keyword>
<evidence type="ECO:0000313" key="3">
    <source>
        <dbReference type="EMBL" id="OSD06446.1"/>
    </source>
</evidence>
<dbReference type="SMART" id="SM00955">
    <property type="entry name" value="RNB"/>
    <property type="match status" value="1"/>
</dbReference>
<dbReference type="GO" id="GO:0006402">
    <property type="term" value="P:mRNA catabolic process"/>
    <property type="evidence" value="ECO:0007669"/>
    <property type="project" value="TreeGrafter"/>
</dbReference>
<dbReference type="InterPro" id="IPR050180">
    <property type="entry name" value="RNR_Ribonuclease"/>
</dbReference>
<dbReference type="GO" id="GO:0000175">
    <property type="term" value="F:3'-5'-RNA exonuclease activity"/>
    <property type="evidence" value="ECO:0007669"/>
    <property type="project" value="TreeGrafter"/>
</dbReference>
<protein>
    <submittedName>
        <fullName evidence="3">RNB-domain-containing protein</fullName>
    </submittedName>
</protein>
<dbReference type="STRING" id="1353009.A0A1Y2IZA0"/>
<dbReference type="PANTHER" id="PTHR23355:SF65">
    <property type="entry name" value="EXORIBONUCLEASE CYT-4, PUTATIVE (AFU_ORTHOLOGUE AFUA_7G01550)-RELATED"/>
    <property type="match status" value="1"/>
</dbReference>
<feature type="region of interest" description="Disordered" evidence="1">
    <location>
        <begin position="1"/>
        <end position="37"/>
    </location>
</feature>
<dbReference type="GO" id="GO:0003723">
    <property type="term" value="F:RNA binding"/>
    <property type="evidence" value="ECO:0007669"/>
    <property type="project" value="InterPro"/>
</dbReference>
<dbReference type="InterPro" id="IPR001900">
    <property type="entry name" value="RNase_II/R"/>
</dbReference>
<name>A0A1Y2IZA0_TRAC3</name>
<dbReference type="EMBL" id="KZ084090">
    <property type="protein sequence ID" value="OSD06446.1"/>
    <property type="molecule type" value="Genomic_DNA"/>
</dbReference>
<dbReference type="Pfam" id="PF00773">
    <property type="entry name" value="RNB"/>
    <property type="match status" value="1"/>
</dbReference>
<feature type="domain" description="RNB" evidence="2">
    <location>
        <begin position="462"/>
        <end position="814"/>
    </location>
</feature>
<reference evidence="3 4" key="1">
    <citation type="journal article" date="2015" name="Biotechnol. Biofuels">
        <title>Enhanced degradation of softwood versus hardwood by the white-rot fungus Pycnoporus coccineus.</title>
        <authorList>
            <person name="Couturier M."/>
            <person name="Navarro D."/>
            <person name="Chevret D."/>
            <person name="Henrissat B."/>
            <person name="Piumi F."/>
            <person name="Ruiz-Duenas F.J."/>
            <person name="Martinez A.T."/>
            <person name="Grigoriev I.V."/>
            <person name="Riley R."/>
            <person name="Lipzen A."/>
            <person name="Berrin J.G."/>
            <person name="Master E.R."/>
            <person name="Rosso M.N."/>
        </authorList>
    </citation>
    <scope>NUCLEOTIDE SEQUENCE [LARGE SCALE GENOMIC DNA]</scope>
    <source>
        <strain evidence="3 4">BRFM310</strain>
    </source>
</reference>
<dbReference type="GO" id="GO:0000932">
    <property type="term" value="C:P-body"/>
    <property type="evidence" value="ECO:0007669"/>
    <property type="project" value="TreeGrafter"/>
</dbReference>
<accession>A0A1Y2IZA0</accession>
<dbReference type="Proteomes" id="UP000193067">
    <property type="component" value="Unassembled WGS sequence"/>
</dbReference>
<evidence type="ECO:0000313" key="4">
    <source>
        <dbReference type="Proteomes" id="UP000193067"/>
    </source>
</evidence>
<dbReference type="SUPFAM" id="SSF50249">
    <property type="entry name" value="Nucleic acid-binding proteins"/>
    <property type="match status" value="1"/>
</dbReference>
<dbReference type="OrthoDB" id="2285229at2759"/>
<dbReference type="AlphaFoldDB" id="A0A1Y2IZA0"/>
<evidence type="ECO:0000259" key="2">
    <source>
        <dbReference type="SMART" id="SM00955"/>
    </source>
</evidence>
<dbReference type="PANTHER" id="PTHR23355">
    <property type="entry name" value="RIBONUCLEASE"/>
    <property type="match status" value="1"/>
</dbReference>
<evidence type="ECO:0000256" key="1">
    <source>
        <dbReference type="SAM" id="MobiDB-lite"/>
    </source>
</evidence>
<proteinExistence type="predicted"/>